<dbReference type="EMBL" id="ML143538">
    <property type="protein sequence ID" value="TBU22522.1"/>
    <property type="molecule type" value="Genomic_DNA"/>
</dbReference>
<dbReference type="AlphaFoldDB" id="A0A4Q9M9B9"/>
<gene>
    <name evidence="1" type="ORF">BD311DRAFT_800440</name>
</gene>
<organism evidence="1">
    <name type="scientific">Dichomitus squalens</name>
    <dbReference type="NCBI Taxonomy" id="114155"/>
    <lineage>
        <taxon>Eukaryota</taxon>
        <taxon>Fungi</taxon>
        <taxon>Dikarya</taxon>
        <taxon>Basidiomycota</taxon>
        <taxon>Agaricomycotina</taxon>
        <taxon>Agaricomycetes</taxon>
        <taxon>Polyporales</taxon>
        <taxon>Polyporaceae</taxon>
        <taxon>Dichomitus</taxon>
    </lineage>
</organism>
<name>A0A4Q9M9B9_9APHY</name>
<sequence>MFASRFGYPSIHYDFVANARATSPASLPVWTLFAADGLPQREAFHLPGPCAVIAVNAEWSYAASVMLLFAISAAELCISESLYNKPDAPLVSEEFCSILNTTAYSRAPSARTRKLLTVSVQLNARDPIFLVRKIVLNSRLKDEQQNGHDIGDLRVSPRRVELQRLHVGRVTRCGVNVLDWLRYLRMPVCRAGGSTGESPSRYGHLLGFSFQVA</sequence>
<accession>A0A4Q9M9B9</accession>
<evidence type="ECO:0000313" key="1">
    <source>
        <dbReference type="EMBL" id="TBU22522.1"/>
    </source>
</evidence>
<proteinExistence type="predicted"/>
<protein>
    <submittedName>
        <fullName evidence="1">Uncharacterized protein</fullName>
    </submittedName>
</protein>
<dbReference type="Proteomes" id="UP000292957">
    <property type="component" value="Unassembled WGS sequence"/>
</dbReference>
<reference evidence="1" key="1">
    <citation type="submission" date="2019-01" db="EMBL/GenBank/DDBJ databases">
        <title>Draft genome sequences of three monokaryotic isolates of the white-rot basidiomycete fungus Dichomitus squalens.</title>
        <authorList>
            <consortium name="DOE Joint Genome Institute"/>
            <person name="Lopez S.C."/>
            <person name="Andreopoulos B."/>
            <person name="Pangilinan J."/>
            <person name="Lipzen A."/>
            <person name="Riley R."/>
            <person name="Ahrendt S."/>
            <person name="Ng V."/>
            <person name="Barry K."/>
            <person name="Daum C."/>
            <person name="Grigoriev I.V."/>
            <person name="Hilden K.S."/>
            <person name="Makela M.R."/>
            <person name="de Vries R.P."/>
        </authorList>
    </citation>
    <scope>NUCLEOTIDE SEQUENCE [LARGE SCALE GENOMIC DNA]</scope>
    <source>
        <strain evidence="1">OM18370.1</strain>
    </source>
</reference>